<name>A0A1M5W1Q4_9FIRM</name>
<evidence type="ECO:0000313" key="1">
    <source>
        <dbReference type="EMBL" id="SHH81509.1"/>
    </source>
</evidence>
<protein>
    <submittedName>
        <fullName evidence="1">Uncharacterized protein</fullName>
    </submittedName>
</protein>
<dbReference type="Proteomes" id="UP000183967">
    <property type="component" value="Unassembled WGS sequence"/>
</dbReference>
<gene>
    <name evidence="1" type="ORF">SAMN02745135_02251</name>
</gene>
<keyword evidence="2" id="KW-1185">Reference proteome</keyword>
<evidence type="ECO:0000313" key="2">
    <source>
        <dbReference type="Proteomes" id="UP000183967"/>
    </source>
</evidence>
<dbReference type="RefSeq" id="WP_073197697.1">
    <property type="nucleotide sequence ID" value="NZ_FQXO01000083.1"/>
</dbReference>
<accession>A0A1M5W1Q4</accession>
<sequence length="108" mass="12941">MVKKISSFIFIVIILLSLTTVYAEKDTNKVTPMYIPCDYWEGPHRLHEGRSWVDHDFQYQHKHYTYDEYGGIIGEYFDWVCKKYRVTEKYCACGYTEKSSYYIGTHCH</sequence>
<organism evidence="1 2">
    <name type="scientific">Caloranaerobacter azorensis DSM 13643</name>
    <dbReference type="NCBI Taxonomy" id="1121264"/>
    <lineage>
        <taxon>Bacteria</taxon>
        <taxon>Bacillati</taxon>
        <taxon>Bacillota</taxon>
        <taxon>Tissierellia</taxon>
        <taxon>Tissierellales</taxon>
        <taxon>Thermohalobacteraceae</taxon>
        <taxon>Caloranaerobacter</taxon>
    </lineage>
</organism>
<reference evidence="2" key="1">
    <citation type="submission" date="2016-11" db="EMBL/GenBank/DDBJ databases">
        <authorList>
            <person name="Varghese N."/>
            <person name="Submissions S."/>
        </authorList>
    </citation>
    <scope>NUCLEOTIDE SEQUENCE [LARGE SCALE GENOMIC DNA]</scope>
    <source>
        <strain evidence="2">DSM 13643</strain>
    </source>
</reference>
<proteinExistence type="predicted"/>
<dbReference type="EMBL" id="FQXO01000083">
    <property type="protein sequence ID" value="SHH81509.1"/>
    <property type="molecule type" value="Genomic_DNA"/>
</dbReference>
<dbReference type="AlphaFoldDB" id="A0A1M5W1Q4"/>